<organism evidence="1">
    <name type="scientific">Anguilla anguilla</name>
    <name type="common">European freshwater eel</name>
    <name type="synonym">Muraena anguilla</name>
    <dbReference type="NCBI Taxonomy" id="7936"/>
    <lineage>
        <taxon>Eukaryota</taxon>
        <taxon>Metazoa</taxon>
        <taxon>Chordata</taxon>
        <taxon>Craniata</taxon>
        <taxon>Vertebrata</taxon>
        <taxon>Euteleostomi</taxon>
        <taxon>Actinopterygii</taxon>
        <taxon>Neopterygii</taxon>
        <taxon>Teleostei</taxon>
        <taxon>Anguilliformes</taxon>
        <taxon>Anguillidae</taxon>
        <taxon>Anguilla</taxon>
    </lineage>
</organism>
<reference evidence="1" key="2">
    <citation type="journal article" date="2015" name="Fish Shellfish Immunol.">
        <title>Early steps in the European eel (Anguilla anguilla)-Vibrio vulnificus interaction in the gills: Role of the RtxA13 toxin.</title>
        <authorList>
            <person name="Callol A."/>
            <person name="Pajuelo D."/>
            <person name="Ebbesson L."/>
            <person name="Teles M."/>
            <person name="MacKenzie S."/>
            <person name="Amaro C."/>
        </authorList>
    </citation>
    <scope>NUCLEOTIDE SEQUENCE</scope>
</reference>
<protein>
    <submittedName>
        <fullName evidence="1">Uncharacterized protein</fullName>
    </submittedName>
</protein>
<sequence>MNSFCPSGYCGAVIRCQADLKMKNCLPVLLIT</sequence>
<reference evidence="1" key="1">
    <citation type="submission" date="2014-11" db="EMBL/GenBank/DDBJ databases">
        <authorList>
            <person name="Amaro Gonzalez C."/>
        </authorList>
    </citation>
    <scope>NUCLEOTIDE SEQUENCE</scope>
</reference>
<name>A0A0E9TFI2_ANGAN</name>
<dbReference type="EMBL" id="GBXM01057104">
    <property type="protein sequence ID" value="JAH51473.1"/>
    <property type="molecule type" value="Transcribed_RNA"/>
</dbReference>
<accession>A0A0E9TFI2</accession>
<evidence type="ECO:0000313" key="1">
    <source>
        <dbReference type="EMBL" id="JAH51473.1"/>
    </source>
</evidence>
<dbReference type="AlphaFoldDB" id="A0A0E9TFI2"/>
<proteinExistence type="predicted"/>